<dbReference type="InterPro" id="IPR023042">
    <property type="entry name" value="Peptidase_M17_leu_NH2_pept"/>
</dbReference>
<dbReference type="InterPro" id="IPR008283">
    <property type="entry name" value="Peptidase_M17_N"/>
</dbReference>
<dbReference type="PROSITE" id="PS00631">
    <property type="entry name" value="CYTOSOL_AP"/>
    <property type="match status" value="1"/>
</dbReference>
<evidence type="ECO:0000256" key="5">
    <source>
        <dbReference type="ARBA" id="ARBA00022670"/>
    </source>
</evidence>
<comment type="catalytic activity">
    <reaction evidence="2 8">
        <text>Release of an N-terminal amino acid, preferentially leucine, but not glutamic or aspartic acids.</text>
        <dbReference type="EC" id="3.4.11.10"/>
    </reaction>
</comment>
<dbReference type="AlphaFoldDB" id="A0A1I3Q637"/>
<evidence type="ECO:0000259" key="9">
    <source>
        <dbReference type="PROSITE" id="PS00631"/>
    </source>
</evidence>
<evidence type="ECO:0000256" key="3">
    <source>
        <dbReference type="ARBA" id="ARBA00009528"/>
    </source>
</evidence>
<dbReference type="HAMAP" id="MF_00181">
    <property type="entry name" value="Cytosol_peptidase_M17"/>
    <property type="match status" value="1"/>
</dbReference>
<dbReference type="SUPFAM" id="SSF52949">
    <property type="entry name" value="Macro domain-like"/>
    <property type="match status" value="1"/>
</dbReference>
<dbReference type="PRINTS" id="PR00481">
    <property type="entry name" value="LAMNOPPTDASE"/>
</dbReference>
<feature type="active site" evidence="8">
    <location>
        <position position="262"/>
    </location>
</feature>
<keyword evidence="8" id="KW-0963">Cytoplasm</keyword>
<dbReference type="GO" id="GO:0070006">
    <property type="term" value="F:metalloaminopeptidase activity"/>
    <property type="evidence" value="ECO:0007669"/>
    <property type="project" value="InterPro"/>
</dbReference>
<feature type="binding site" evidence="8">
    <location>
        <position position="333"/>
    </location>
    <ligand>
        <name>Mn(2+)</name>
        <dbReference type="ChEBI" id="CHEBI:29035"/>
        <label>1</label>
    </ligand>
</feature>
<comment type="similarity">
    <text evidence="3 8">Belongs to the peptidase M17 family.</text>
</comment>
<comment type="function">
    <text evidence="8">Presumably involved in the processing and regular turnover of intracellular proteins. Catalyzes the removal of unsubstituted N-terminal amino acids from various peptides.</text>
</comment>
<dbReference type="Gene3D" id="3.40.630.10">
    <property type="entry name" value="Zn peptidases"/>
    <property type="match status" value="1"/>
</dbReference>
<evidence type="ECO:0000313" key="11">
    <source>
        <dbReference type="Proteomes" id="UP000198635"/>
    </source>
</evidence>
<dbReference type="NCBIfam" id="NF002074">
    <property type="entry name" value="PRK00913.1-4"/>
    <property type="match status" value="1"/>
</dbReference>
<feature type="binding site" evidence="8">
    <location>
        <position position="255"/>
    </location>
    <ligand>
        <name>Mn(2+)</name>
        <dbReference type="ChEBI" id="CHEBI:29035"/>
        <label>2</label>
    </ligand>
</feature>
<dbReference type="GO" id="GO:0005737">
    <property type="term" value="C:cytoplasm"/>
    <property type="evidence" value="ECO:0007669"/>
    <property type="project" value="UniProtKB-SubCell"/>
</dbReference>
<dbReference type="NCBIfam" id="NF002073">
    <property type="entry name" value="PRK00913.1-2"/>
    <property type="match status" value="1"/>
</dbReference>
<dbReference type="SUPFAM" id="SSF53187">
    <property type="entry name" value="Zn-dependent exopeptidases"/>
    <property type="match status" value="1"/>
</dbReference>
<comment type="catalytic activity">
    <reaction evidence="1 8">
        <text>Release of an N-terminal amino acid, Xaa-|-Yaa-, in which Xaa is preferably Leu, but may be other amino acids including Pro although not Arg or Lys, and Yaa may be Pro. Amino acid amides and methyl esters are also readily hydrolyzed, but rates on arylamides are exceedingly low.</text>
        <dbReference type="EC" id="3.4.11.1"/>
    </reaction>
</comment>
<evidence type="ECO:0000256" key="2">
    <source>
        <dbReference type="ARBA" id="ARBA00000967"/>
    </source>
</evidence>
<keyword evidence="4 8" id="KW-0031">Aminopeptidase</keyword>
<sequence>MNIHVFRDGGELKDAVLLMFRSEGKDWSEADQELARLFGLDPVISFSGKAGRTRLCSASGGSCLLVGLGKADDLDLDGFRAAVGTAVRAAASQELSCLAVASEHLDRLELADDLTLECVVAVRLASYRFVAFKSDPGEEDCPRSLAVWSRDTDMQGKVARALAVAEGVALARDLVNTPANVATPEHLAGVARDLAARFGFGAQVFGPKEIIEMGMGSFASVFRGSDTPARFIVLDSAPGSEARPLVFVGKGVTFDTGGISLKPSAKMHEMKGDMAGAAAILGLFMALGRAGESPRRVIGLLPCTENVPGSKATKPGDVVTAMNGKTIEILNTDAEGRLILADALAYSARFEPEILVDLATLTGACLVALGTKVAAVFSTTAELDGRIREGGSRVGERYWPMPLWAEYGVPLKGEVADLKNIATREGGAIYAAMFLKNFVPEGVDWAHLDIAGPAWTDENMSIFRPGGTGFGVRTLWELIGAYAGEEGETAL</sequence>
<dbReference type="PANTHER" id="PTHR11963:SF23">
    <property type="entry name" value="CYTOSOL AMINOPEPTIDASE"/>
    <property type="match status" value="1"/>
</dbReference>
<reference evidence="11" key="1">
    <citation type="submission" date="2016-10" db="EMBL/GenBank/DDBJ databases">
        <authorList>
            <person name="Varghese N."/>
            <person name="Submissions S."/>
        </authorList>
    </citation>
    <scope>NUCLEOTIDE SEQUENCE [LARGE SCALE GENOMIC DNA]</scope>
    <source>
        <strain evidence="11">DSM 5918</strain>
    </source>
</reference>
<feature type="binding site" evidence="8">
    <location>
        <position position="335"/>
    </location>
    <ligand>
        <name>Mn(2+)</name>
        <dbReference type="ChEBI" id="CHEBI:29035"/>
        <label>1</label>
    </ligand>
</feature>
<dbReference type="RefSeq" id="WP_092372690.1">
    <property type="nucleotide sequence ID" value="NZ_FORX01000002.1"/>
</dbReference>
<dbReference type="GO" id="GO:0006508">
    <property type="term" value="P:proteolysis"/>
    <property type="evidence" value="ECO:0007669"/>
    <property type="project" value="UniProtKB-KW"/>
</dbReference>
<comment type="cofactor">
    <cofactor evidence="8">
        <name>Mn(2+)</name>
        <dbReference type="ChEBI" id="CHEBI:29035"/>
    </cofactor>
    <text evidence="8">Binds 2 manganese ions per subunit.</text>
</comment>
<keyword evidence="7 8" id="KW-0464">Manganese</keyword>
<dbReference type="InterPro" id="IPR011356">
    <property type="entry name" value="Leucine_aapep/pepB"/>
</dbReference>
<proteinExistence type="inferred from homology"/>
<dbReference type="EMBL" id="FORX01000002">
    <property type="protein sequence ID" value="SFJ29129.1"/>
    <property type="molecule type" value="Genomic_DNA"/>
</dbReference>
<dbReference type="InterPro" id="IPR000819">
    <property type="entry name" value="Peptidase_M17_C"/>
</dbReference>
<evidence type="ECO:0000256" key="4">
    <source>
        <dbReference type="ARBA" id="ARBA00022438"/>
    </source>
</evidence>
<evidence type="ECO:0000256" key="8">
    <source>
        <dbReference type="HAMAP-Rule" id="MF_00181"/>
    </source>
</evidence>
<evidence type="ECO:0000256" key="7">
    <source>
        <dbReference type="ARBA" id="ARBA00023211"/>
    </source>
</evidence>
<dbReference type="InterPro" id="IPR043472">
    <property type="entry name" value="Macro_dom-like"/>
</dbReference>
<dbReference type="OrthoDB" id="9809354at2"/>
<feature type="binding site" evidence="8">
    <location>
        <position position="250"/>
    </location>
    <ligand>
        <name>Mn(2+)</name>
        <dbReference type="ChEBI" id="CHEBI:29035"/>
        <label>2</label>
    </ligand>
</feature>
<dbReference type="STRING" id="52560.SAMN04488082_102223"/>
<protein>
    <recommendedName>
        <fullName evidence="8">Probable cytosol aminopeptidase</fullName>
        <ecNumber evidence="8">3.4.11.1</ecNumber>
    </recommendedName>
    <alternativeName>
        <fullName evidence="8">Leucine aminopeptidase</fullName>
        <shortName evidence="8">LAP</shortName>
        <ecNumber evidence="8">3.4.11.10</ecNumber>
    </alternativeName>
    <alternativeName>
        <fullName evidence="8">Leucyl aminopeptidase</fullName>
    </alternativeName>
</protein>
<accession>A0A1I3Q637</accession>
<evidence type="ECO:0000256" key="1">
    <source>
        <dbReference type="ARBA" id="ARBA00000135"/>
    </source>
</evidence>
<gene>
    <name evidence="8" type="primary">pepA</name>
    <name evidence="10" type="ORF">SAMN04488082_102223</name>
</gene>
<evidence type="ECO:0000313" key="10">
    <source>
        <dbReference type="EMBL" id="SFJ29129.1"/>
    </source>
</evidence>
<feature type="active site" evidence="8">
    <location>
        <position position="337"/>
    </location>
</feature>
<dbReference type="PANTHER" id="PTHR11963">
    <property type="entry name" value="LEUCINE AMINOPEPTIDASE-RELATED"/>
    <property type="match status" value="1"/>
</dbReference>
<feature type="binding site" evidence="8">
    <location>
        <position position="255"/>
    </location>
    <ligand>
        <name>Mn(2+)</name>
        <dbReference type="ChEBI" id="CHEBI:29035"/>
        <label>1</label>
    </ligand>
</feature>
<dbReference type="GO" id="GO:0030145">
    <property type="term" value="F:manganese ion binding"/>
    <property type="evidence" value="ECO:0007669"/>
    <property type="project" value="UniProtKB-UniRule"/>
</dbReference>
<organism evidence="10 11">
    <name type="scientific">Desulfomicrobium apsheronum</name>
    <dbReference type="NCBI Taxonomy" id="52560"/>
    <lineage>
        <taxon>Bacteria</taxon>
        <taxon>Pseudomonadati</taxon>
        <taxon>Thermodesulfobacteriota</taxon>
        <taxon>Desulfovibrionia</taxon>
        <taxon>Desulfovibrionales</taxon>
        <taxon>Desulfomicrobiaceae</taxon>
        <taxon>Desulfomicrobium</taxon>
    </lineage>
</organism>
<evidence type="ECO:0000256" key="6">
    <source>
        <dbReference type="ARBA" id="ARBA00022801"/>
    </source>
</evidence>
<comment type="subcellular location">
    <subcellularLocation>
        <location evidence="8">Cytoplasm</location>
    </subcellularLocation>
</comment>
<keyword evidence="5 8" id="KW-0645">Protease</keyword>
<dbReference type="Gene3D" id="3.40.220.10">
    <property type="entry name" value="Leucine Aminopeptidase, subunit E, domain 1"/>
    <property type="match status" value="1"/>
</dbReference>
<dbReference type="Pfam" id="PF02789">
    <property type="entry name" value="Peptidase_M17_N"/>
    <property type="match status" value="1"/>
</dbReference>
<keyword evidence="11" id="KW-1185">Reference proteome</keyword>
<dbReference type="CDD" id="cd00433">
    <property type="entry name" value="Peptidase_M17"/>
    <property type="match status" value="1"/>
</dbReference>
<name>A0A1I3Q637_9BACT</name>
<feature type="binding site" evidence="8">
    <location>
        <position position="335"/>
    </location>
    <ligand>
        <name>Mn(2+)</name>
        <dbReference type="ChEBI" id="CHEBI:29035"/>
        <label>2</label>
    </ligand>
</feature>
<keyword evidence="6 8" id="KW-0378">Hydrolase</keyword>
<feature type="domain" description="Cytosol aminopeptidase" evidence="9">
    <location>
        <begin position="331"/>
        <end position="338"/>
    </location>
</feature>
<dbReference type="EC" id="3.4.11.1" evidence="8"/>
<dbReference type="Proteomes" id="UP000198635">
    <property type="component" value="Unassembled WGS sequence"/>
</dbReference>
<keyword evidence="8" id="KW-0479">Metal-binding</keyword>
<feature type="binding site" evidence="8">
    <location>
        <position position="273"/>
    </location>
    <ligand>
        <name>Mn(2+)</name>
        <dbReference type="ChEBI" id="CHEBI:29035"/>
        <label>2</label>
    </ligand>
</feature>
<dbReference type="EC" id="3.4.11.10" evidence="8"/>
<dbReference type="Pfam" id="PF00883">
    <property type="entry name" value="Peptidase_M17"/>
    <property type="match status" value="1"/>
</dbReference>